<dbReference type="Proteomes" id="UP001318860">
    <property type="component" value="Unassembled WGS sequence"/>
</dbReference>
<dbReference type="InterPro" id="IPR004838">
    <property type="entry name" value="NHTrfase_class1_PyrdxlP-BS"/>
</dbReference>
<dbReference type="PRINTS" id="PR00753">
    <property type="entry name" value="ACCSYNTHASE"/>
</dbReference>
<keyword evidence="2" id="KW-0663">Pyridoxal phosphate</keyword>
<evidence type="ECO:0000256" key="2">
    <source>
        <dbReference type="ARBA" id="ARBA00022898"/>
    </source>
</evidence>
<dbReference type="InterPro" id="IPR015422">
    <property type="entry name" value="PyrdxlP-dep_Trfase_small"/>
</dbReference>
<dbReference type="InterPro" id="IPR015424">
    <property type="entry name" value="PyrdxlP-dep_Trfase"/>
</dbReference>
<name>A0ABR0WXM9_REHGL</name>
<reference evidence="4 5" key="1">
    <citation type="journal article" date="2021" name="Comput. Struct. Biotechnol. J.">
        <title>De novo genome assembly of the potent medicinal plant Rehmannia glutinosa using nanopore technology.</title>
        <authorList>
            <person name="Ma L."/>
            <person name="Dong C."/>
            <person name="Song C."/>
            <person name="Wang X."/>
            <person name="Zheng X."/>
            <person name="Niu Y."/>
            <person name="Chen S."/>
            <person name="Feng W."/>
        </authorList>
    </citation>
    <scope>NUCLEOTIDE SEQUENCE [LARGE SCALE GENOMIC DNA]</scope>
    <source>
        <strain evidence="4">DH-2019</strain>
    </source>
</reference>
<evidence type="ECO:0000313" key="4">
    <source>
        <dbReference type="EMBL" id="KAK6151122.1"/>
    </source>
</evidence>
<organism evidence="4 5">
    <name type="scientific">Rehmannia glutinosa</name>
    <name type="common">Chinese foxglove</name>
    <dbReference type="NCBI Taxonomy" id="99300"/>
    <lineage>
        <taxon>Eukaryota</taxon>
        <taxon>Viridiplantae</taxon>
        <taxon>Streptophyta</taxon>
        <taxon>Embryophyta</taxon>
        <taxon>Tracheophyta</taxon>
        <taxon>Spermatophyta</taxon>
        <taxon>Magnoliopsida</taxon>
        <taxon>eudicotyledons</taxon>
        <taxon>Gunneridae</taxon>
        <taxon>Pentapetalae</taxon>
        <taxon>asterids</taxon>
        <taxon>lamiids</taxon>
        <taxon>Lamiales</taxon>
        <taxon>Orobanchaceae</taxon>
        <taxon>Rehmannieae</taxon>
        <taxon>Rehmannia</taxon>
    </lineage>
</organism>
<feature type="domain" description="Aminotransferase class I/classII large" evidence="3">
    <location>
        <begin position="153"/>
        <end position="535"/>
    </location>
</feature>
<accession>A0ABR0WXM9</accession>
<comment type="caution">
    <text evidence="4">The sequence shown here is derived from an EMBL/GenBank/DDBJ whole genome shotgun (WGS) entry which is preliminary data.</text>
</comment>
<dbReference type="Gene3D" id="3.40.640.10">
    <property type="entry name" value="Type I PLP-dependent aspartate aminotransferase-like (Major domain)"/>
    <property type="match status" value="1"/>
</dbReference>
<keyword evidence="5" id="KW-1185">Reference proteome</keyword>
<evidence type="ECO:0000256" key="1">
    <source>
        <dbReference type="ARBA" id="ARBA00007441"/>
    </source>
</evidence>
<evidence type="ECO:0000313" key="5">
    <source>
        <dbReference type="Proteomes" id="UP001318860"/>
    </source>
</evidence>
<dbReference type="SUPFAM" id="SSF53383">
    <property type="entry name" value="PLP-dependent transferases"/>
    <property type="match status" value="1"/>
</dbReference>
<dbReference type="PROSITE" id="PS00105">
    <property type="entry name" value="AA_TRANSFER_CLASS_1"/>
    <property type="match status" value="1"/>
</dbReference>
<proteinExistence type="inferred from homology"/>
<dbReference type="CDD" id="cd00609">
    <property type="entry name" value="AAT_like"/>
    <property type="match status" value="1"/>
</dbReference>
<protein>
    <recommendedName>
        <fullName evidence="3">Aminotransferase class I/classII large domain-containing protein</fullName>
    </recommendedName>
</protein>
<dbReference type="EMBL" id="JABTTQ020000008">
    <property type="protein sequence ID" value="KAK6151122.1"/>
    <property type="molecule type" value="Genomic_DNA"/>
</dbReference>
<dbReference type="PANTHER" id="PTHR43795">
    <property type="entry name" value="BIFUNCTIONAL ASPARTATE AMINOTRANSFERASE AND GLUTAMATE/ASPARTATE-PREPHENATE AMINOTRANSFERASE-RELATED"/>
    <property type="match status" value="1"/>
</dbReference>
<evidence type="ECO:0000259" key="3">
    <source>
        <dbReference type="Pfam" id="PF00155"/>
    </source>
</evidence>
<dbReference type="InterPro" id="IPR004839">
    <property type="entry name" value="Aminotransferase_I/II_large"/>
</dbReference>
<dbReference type="InterPro" id="IPR015421">
    <property type="entry name" value="PyrdxlP-dep_Trfase_major"/>
</dbReference>
<dbReference type="PANTHER" id="PTHR43795:SF81">
    <property type="entry name" value="1-AMINOCYCLOPROPANE-1-CARBOXYLATE SYNTHASE 8"/>
    <property type="match status" value="1"/>
</dbReference>
<dbReference type="InterPro" id="IPR050478">
    <property type="entry name" value="Ethylene_sulfur-biosynth"/>
</dbReference>
<gene>
    <name evidence="4" type="ORF">DH2020_016054</name>
</gene>
<dbReference type="Pfam" id="PF00155">
    <property type="entry name" value="Aminotran_1_2"/>
    <property type="match status" value="1"/>
</dbReference>
<comment type="similarity">
    <text evidence="1">Belongs to the class-I pyridoxal-phosphate-dependent aminotransferase family.</text>
</comment>
<dbReference type="Gene3D" id="3.90.1150.10">
    <property type="entry name" value="Aspartate Aminotransferase, domain 1"/>
    <property type="match status" value="1"/>
</dbReference>
<sequence length="583" mass="65705">MAGQILPRPPMQIQLYSKACPMRHAIELVQQFAKGALIDSECASADFTSSLFEILKFDKKNKDLGSCDYDTNEINWLILPAALIDLLEDISSKESFILVSIKFIGKQSTNKEKMTLSMKATCNSHGQDSSYFLGWQEYEKNPYDDVRNPNGIIQMGLAENQLSFDLLESWLAENPDAAGFKRNGDSIFRELALFQDYHGLPAFKNALVQFMAEIRGNKVNFDPNKLVLTAGATSANETLMFCLAEPGEAFLLPTPYYPGFDRDLKWRTGVEIVPIQCTSSNGFKITAPALEEAYQLAQKRNLKVKGVLVTNPSNPLGITLTRSELDLLVDFIDAKGIHLISDEIYSGTVFDSPSFVSVMEILVKRNYVNTEVWNRVHIVYSLSKDLGLPGFRVGCIYSNDELVVAAATKMSSFGLVSSQTQYLLSAMLSDKKFATSYIVENRRRLKNRTECWFPVTEIGISCLESNAGLFCWVDMRHLLTANTFEAEMELWKKIVYEVGLNISPGSSCHCAEPGWFRVCFANMSEDTLDLAIQRLKSFVKAFLPSGYKNNSGFSHNCSSKNSRRKSFTKWVFRLSFHDRERER</sequence>